<sequence>MLTLFSYRTSMTQLQTKTEGETGKLHILTSDLTTACAELQVQSSLLEHTDAAQAAEAKETLLVQGPRVDAASSIWPGGNVRATGQNWHVDASLLRVVMIWTSPQKDRQVAPRSGRPVEERGIAVK</sequence>
<gene>
    <name evidence="2" type="ORF">CGCSCA2_v009987</name>
</gene>
<dbReference type="Proteomes" id="UP000711996">
    <property type="component" value="Unassembled WGS sequence"/>
</dbReference>
<keyword evidence="3" id="KW-1185">Reference proteome</keyword>
<evidence type="ECO:0000313" key="3">
    <source>
        <dbReference type="Proteomes" id="UP000711996"/>
    </source>
</evidence>
<accession>A0A9P5K1W7</accession>
<comment type="caution">
    <text evidence="2">The sequence shown here is derived from an EMBL/GenBank/DDBJ whole genome shotgun (WGS) entry which is preliminary data.</text>
</comment>
<protein>
    <submittedName>
        <fullName evidence="2">Uncharacterized protein</fullName>
    </submittedName>
</protein>
<evidence type="ECO:0000256" key="1">
    <source>
        <dbReference type="SAM" id="MobiDB-lite"/>
    </source>
</evidence>
<dbReference type="EMBL" id="QPMT01000036">
    <property type="protein sequence ID" value="KAF4853145.1"/>
    <property type="molecule type" value="Genomic_DNA"/>
</dbReference>
<proteinExistence type="predicted"/>
<feature type="region of interest" description="Disordered" evidence="1">
    <location>
        <begin position="104"/>
        <end position="125"/>
    </location>
</feature>
<organism evidence="2 3">
    <name type="scientific">Colletotrichum siamense</name>
    <name type="common">Anthracnose fungus</name>
    <dbReference type="NCBI Taxonomy" id="690259"/>
    <lineage>
        <taxon>Eukaryota</taxon>
        <taxon>Fungi</taxon>
        <taxon>Dikarya</taxon>
        <taxon>Ascomycota</taxon>
        <taxon>Pezizomycotina</taxon>
        <taxon>Sordariomycetes</taxon>
        <taxon>Hypocreomycetidae</taxon>
        <taxon>Glomerellales</taxon>
        <taxon>Glomerellaceae</taxon>
        <taxon>Colletotrichum</taxon>
        <taxon>Colletotrichum gloeosporioides species complex</taxon>
    </lineage>
</organism>
<dbReference type="OrthoDB" id="10414852at2759"/>
<reference evidence="2" key="1">
    <citation type="submission" date="2019-06" db="EMBL/GenBank/DDBJ databases">
        <authorList>
            <person name="Gan P."/>
            <person name="Shirasu K."/>
        </authorList>
    </citation>
    <scope>NUCLEOTIDE SEQUENCE [LARGE SCALE GENOMIC DNA]</scope>
    <source>
        <strain evidence="2">CAD2</strain>
    </source>
</reference>
<evidence type="ECO:0000313" key="2">
    <source>
        <dbReference type="EMBL" id="KAF4853145.1"/>
    </source>
</evidence>
<name>A0A9P5K1W7_COLSI</name>
<dbReference type="AlphaFoldDB" id="A0A9P5K1W7"/>